<feature type="compositionally biased region" description="Low complexity" evidence="1">
    <location>
        <begin position="309"/>
        <end position="324"/>
    </location>
</feature>
<feature type="compositionally biased region" description="Acidic residues" evidence="1">
    <location>
        <begin position="52"/>
        <end position="61"/>
    </location>
</feature>
<evidence type="ECO:0000256" key="1">
    <source>
        <dbReference type="SAM" id="MobiDB-lite"/>
    </source>
</evidence>
<dbReference type="AlphaFoldDB" id="A0A427XIQ2"/>
<gene>
    <name evidence="2" type="ORF">EHS24_002346</name>
</gene>
<reference evidence="2 3" key="1">
    <citation type="submission" date="2018-11" db="EMBL/GenBank/DDBJ databases">
        <title>Genome sequence of Apiotrichum porosum DSM 27194.</title>
        <authorList>
            <person name="Aliyu H."/>
            <person name="Gorte O."/>
            <person name="Ochsenreither K."/>
        </authorList>
    </citation>
    <scope>NUCLEOTIDE SEQUENCE [LARGE SCALE GENOMIC DNA]</scope>
    <source>
        <strain evidence="2 3">DSM 27194</strain>
    </source>
</reference>
<evidence type="ECO:0000313" key="3">
    <source>
        <dbReference type="Proteomes" id="UP000279236"/>
    </source>
</evidence>
<evidence type="ECO:0000313" key="2">
    <source>
        <dbReference type="EMBL" id="RSH78617.1"/>
    </source>
</evidence>
<dbReference type="RefSeq" id="XP_028473764.1">
    <property type="nucleotide sequence ID" value="XM_028618086.1"/>
</dbReference>
<name>A0A427XIQ2_9TREE</name>
<feature type="region of interest" description="Disordered" evidence="1">
    <location>
        <begin position="301"/>
        <end position="342"/>
    </location>
</feature>
<accession>A0A427XIQ2</accession>
<protein>
    <submittedName>
        <fullName evidence="2">Uncharacterized protein</fullName>
    </submittedName>
</protein>
<organism evidence="2 3">
    <name type="scientific">Apiotrichum porosum</name>
    <dbReference type="NCBI Taxonomy" id="105984"/>
    <lineage>
        <taxon>Eukaryota</taxon>
        <taxon>Fungi</taxon>
        <taxon>Dikarya</taxon>
        <taxon>Basidiomycota</taxon>
        <taxon>Agaricomycotina</taxon>
        <taxon>Tremellomycetes</taxon>
        <taxon>Trichosporonales</taxon>
        <taxon>Trichosporonaceae</taxon>
        <taxon>Apiotrichum</taxon>
    </lineage>
</organism>
<keyword evidence="3" id="KW-1185">Reference proteome</keyword>
<proteinExistence type="predicted"/>
<feature type="region of interest" description="Disordered" evidence="1">
    <location>
        <begin position="102"/>
        <end position="122"/>
    </location>
</feature>
<sequence length="450" mass="48028">MSEDQLTVLDTPELCSPRSMCSSLETESAPSTPRTHCSADDGPFSCATSPEPESDEYDEWSSELSDALSYTSYSSYSSESSSASSSSAWSYASSLASVQVSDSASEDVDPSGPSGETGLSPRVVGIDLCEGSSPAVGQSQDYNNKTLVSMRPPLSSYSGDYNHAGSSRDAVHFQQPQYHHPLLSKTSHHALPLTGARPSPITPRLAPTANTHIHRAIVIPPRDGTPATPTAPAHRLVLVPRPVRDELERGRTLTVRSPDGMQYRLSASGPVAVVTAPLRRGEEVLARGGAEMLVVGSQPTCGPPPVARPASLPATPPQLAAATSMDGSIPRSTSEPPTSGVDLDQLFRKHVSAAYVPSGTRETTYRLRGAARRATKAHARLEHSLRVRAWSWLRVVSTLRDKRNQTTAPGGTQSIAVDLFSTWPEWQIVHRSAAVEGGGICCAWTITDNR</sequence>
<feature type="region of interest" description="Disordered" evidence="1">
    <location>
        <begin position="1"/>
        <end position="63"/>
    </location>
</feature>
<feature type="compositionally biased region" description="Polar residues" evidence="1">
    <location>
        <begin position="19"/>
        <end position="35"/>
    </location>
</feature>
<comment type="caution">
    <text evidence="2">The sequence shown here is derived from an EMBL/GenBank/DDBJ whole genome shotgun (WGS) entry which is preliminary data.</text>
</comment>
<dbReference type="Proteomes" id="UP000279236">
    <property type="component" value="Unassembled WGS sequence"/>
</dbReference>
<dbReference type="GeneID" id="39586889"/>
<dbReference type="EMBL" id="RSCE01000012">
    <property type="protein sequence ID" value="RSH78617.1"/>
    <property type="molecule type" value="Genomic_DNA"/>
</dbReference>